<dbReference type="InterPro" id="IPR014710">
    <property type="entry name" value="RmlC-like_jellyroll"/>
</dbReference>
<sequence length="120" mass="13065">MKNNNVIANRSVEKIVTDWGSLQWLVTGAAGNSENLTVGRVTFNVGKSNPRHYHPNCEEVLYVESGTVEHTLPDGGSVVLEKGDCIVVPQGVWHQATNIGDEEAVVVVTFNNAYRETVGE</sequence>
<evidence type="ECO:0000313" key="4">
    <source>
        <dbReference type="Proteomes" id="UP001596147"/>
    </source>
</evidence>
<dbReference type="InterPro" id="IPR003347">
    <property type="entry name" value="JmjC_dom"/>
</dbReference>
<dbReference type="CDD" id="cd02208">
    <property type="entry name" value="cupin_RmlC-like"/>
    <property type="match status" value="1"/>
</dbReference>
<evidence type="ECO:0000313" key="3">
    <source>
        <dbReference type="EMBL" id="MFC5464218.1"/>
    </source>
</evidence>
<accession>A0ABW0LEA9</accession>
<dbReference type="SUPFAM" id="SSF51182">
    <property type="entry name" value="RmlC-like cupins"/>
    <property type="match status" value="1"/>
</dbReference>
<dbReference type="Pfam" id="PF07883">
    <property type="entry name" value="Cupin_2"/>
    <property type="match status" value="1"/>
</dbReference>
<dbReference type="InterPro" id="IPR011051">
    <property type="entry name" value="RmlC_Cupin_sf"/>
</dbReference>
<protein>
    <submittedName>
        <fullName evidence="3">Cupin domain-containing protein</fullName>
    </submittedName>
</protein>
<proteinExistence type="predicted"/>
<dbReference type="InterPro" id="IPR013096">
    <property type="entry name" value="Cupin_2"/>
</dbReference>
<dbReference type="InterPro" id="IPR051610">
    <property type="entry name" value="GPI/OXD"/>
</dbReference>
<keyword evidence="1" id="KW-0479">Metal-binding</keyword>
<dbReference type="EMBL" id="JBHSMC010000003">
    <property type="protein sequence ID" value="MFC5464218.1"/>
    <property type="molecule type" value="Genomic_DNA"/>
</dbReference>
<name>A0ABW0LEA9_9BACI</name>
<dbReference type="RefSeq" id="WP_222125560.1">
    <property type="nucleotide sequence ID" value="NZ_JBHSMC010000003.1"/>
</dbReference>
<dbReference type="Gene3D" id="2.60.120.10">
    <property type="entry name" value="Jelly Rolls"/>
    <property type="match status" value="1"/>
</dbReference>
<gene>
    <name evidence="3" type="ORF">ACFPM4_05530</name>
</gene>
<feature type="domain" description="JmjC" evidence="2">
    <location>
        <begin position="1"/>
        <end position="120"/>
    </location>
</feature>
<dbReference type="PANTHER" id="PTHR35848">
    <property type="entry name" value="OXALATE-BINDING PROTEIN"/>
    <property type="match status" value="1"/>
</dbReference>
<evidence type="ECO:0000259" key="2">
    <source>
        <dbReference type="PROSITE" id="PS51184"/>
    </source>
</evidence>
<comment type="caution">
    <text evidence="3">The sequence shown here is derived from an EMBL/GenBank/DDBJ whole genome shotgun (WGS) entry which is preliminary data.</text>
</comment>
<dbReference type="InterPro" id="IPR006045">
    <property type="entry name" value="Cupin_1"/>
</dbReference>
<keyword evidence="4" id="KW-1185">Reference proteome</keyword>
<organism evidence="3 4">
    <name type="scientific">Lederbergia graminis</name>
    <dbReference type="NCBI Taxonomy" id="735518"/>
    <lineage>
        <taxon>Bacteria</taxon>
        <taxon>Bacillati</taxon>
        <taxon>Bacillota</taxon>
        <taxon>Bacilli</taxon>
        <taxon>Bacillales</taxon>
        <taxon>Bacillaceae</taxon>
        <taxon>Lederbergia</taxon>
    </lineage>
</organism>
<evidence type="ECO:0000256" key="1">
    <source>
        <dbReference type="ARBA" id="ARBA00022723"/>
    </source>
</evidence>
<reference evidence="4" key="1">
    <citation type="journal article" date="2019" name="Int. J. Syst. Evol. Microbiol.">
        <title>The Global Catalogue of Microorganisms (GCM) 10K type strain sequencing project: providing services to taxonomists for standard genome sequencing and annotation.</title>
        <authorList>
            <consortium name="The Broad Institute Genomics Platform"/>
            <consortium name="The Broad Institute Genome Sequencing Center for Infectious Disease"/>
            <person name="Wu L."/>
            <person name="Ma J."/>
        </authorList>
    </citation>
    <scope>NUCLEOTIDE SEQUENCE [LARGE SCALE GENOMIC DNA]</scope>
    <source>
        <strain evidence="4">CGMCC 1.12237</strain>
    </source>
</reference>
<dbReference type="SMART" id="SM00835">
    <property type="entry name" value="Cupin_1"/>
    <property type="match status" value="1"/>
</dbReference>
<dbReference type="Proteomes" id="UP001596147">
    <property type="component" value="Unassembled WGS sequence"/>
</dbReference>
<dbReference type="PROSITE" id="PS51184">
    <property type="entry name" value="JMJC"/>
    <property type="match status" value="1"/>
</dbReference>
<dbReference type="PANTHER" id="PTHR35848:SF6">
    <property type="entry name" value="CUPIN TYPE-2 DOMAIN-CONTAINING PROTEIN"/>
    <property type="match status" value="1"/>
</dbReference>